<dbReference type="KEGG" id="tfr:BR63_11535"/>
<organism evidence="5 6">
    <name type="scientific">Thermanaerosceptrum fracticalcis</name>
    <dbReference type="NCBI Taxonomy" id="1712410"/>
    <lineage>
        <taxon>Bacteria</taxon>
        <taxon>Bacillati</taxon>
        <taxon>Bacillota</taxon>
        <taxon>Clostridia</taxon>
        <taxon>Eubacteriales</taxon>
        <taxon>Peptococcaceae</taxon>
        <taxon>Thermanaerosceptrum</taxon>
    </lineage>
</organism>
<dbReference type="Gene3D" id="6.10.250.3150">
    <property type="match status" value="1"/>
</dbReference>
<sequence>MVPFFRQNKYLVSVLLLLTFLLVMVLPVSALSDYERKLKELEEINEAISKYENLYNQKKKEERRVLGEIRTLESNIDVLEGHISTLKKQILNTETLINYTQQDINKTNKLVEERTSYFNKRLNDIYQQGNVSYLEVLLQSTSITDFLTRFDLLEKIAANDVKLLKELEQAREVLEEKKAQLEEKSAQLNSIKGQKEEKQQQLEIQSKQKGVLLKSIQEQKEEYIRALDELEESQKEIEEFIKEWQAKHQQAYMGSGKMGWPVPGYSRVSSGFGYRTHPIFKVKRFHPAIDIPAPAGTPVVASERGKVLYVGIKGGYGRAIILDHGGGYSTQYSHLLSYVVKPGDTVEKGQKIGTVGSTGWSTGPHLDFIVRIGGVPQNPLAYVSPR</sequence>
<dbReference type="PANTHER" id="PTHR21666">
    <property type="entry name" value="PEPTIDASE-RELATED"/>
    <property type="match status" value="1"/>
</dbReference>
<reference evidence="5 6" key="1">
    <citation type="journal article" date="2019" name="Front. Microbiol.">
        <title>Thermoanaerosceptrum fracticalcis gen. nov. sp. nov., a Novel Fumarate-Fermenting Microorganism From a Deep Fractured Carbonate Aquifer of the US Great Basin.</title>
        <authorList>
            <person name="Hamilton-Brehm S.D."/>
            <person name="Stewart L.E."/>
            <person name="Zavarin M."/>
            <person name="Caldwell M."/>
            <person name="Lawson P.A."/>
            <person name="Onstott T.C."/>
            <person name="Grzymski J."/>
            <person name="Neveux I."/>
            <person name="Lollar B.S."/>
            <person name="Russell C.E."/>
            <person name="Moser D.P."/>
        </authorList>
    </citation>
    <scope>NUCLEOTIDE SEQUENCE [LARGE SCALE GENOMIC DNA]</scope>
    <source>
        <strain evidence="5 6">DRI-13</strain>
    </source>
</reference>
<dbReference type="RefSeq" id="WP_051965434.1">
    <property type="nucleotide sequence ID" value="NZ_CP045798.1"/>
</dbReference>
<dbReference type="CDD" id="cd12797">
    <property type="entry name" value="M23_peptidase"/>
    <property type="match status" value="1"/>
</dbReference>
<evidence type="ECO:0000256" key="1">
    <source>
        <dbReference type="ARBA" id="ARBA00022729"/>
    </source>
</evidence>
<dbReference type="InterPro" id="IPR011055">
    <property type="entry name" value="Dup_hybrid_motif"/>
</dbReference>
<accession>A0A7G6E482</accession>
<dbReference type="Gene3D" id="2.70.70.10">
    <property type="entry name" value="Glucose Permease (Domain IIA)"/>
    <property type="match status" value="1"/>
</dbReference>
<dbReference type="InterPro" id="IPR057309">
    <property type="entry name" value="PcsB_CC"/>
</dbReference>
<dbReference type="InterPro" id="IPR016047">
    <property type="entry name" value="M23ase_b-sheet_dom"/>
</dbReference>
<keyword evidence="2" id="KW-0175">Coiled coil</keyword>
<feature type="coiled-coil region" evidence="2">
    <location>
        <begin position="31"/>
        <end position="89"/>
    </location>
</feature>
<name>A0A7G6E482_THEFR</name>
<dbReference type="SUPFAM" id="SSF51261">
    <property type="entry name" value="Duplicated hybrid motif"/>
    <property type="match status" value="1"/>
</dbReference>
<dbReference type="InterPro" id="IPR050570">
    <property type="entry name" value="Cell_wall_metabolism_enzyme"/>
</dbReference>
<proteinExistence type="predicted"/>
<feature type="coiled-coil region" evidence="2">
    <location>
        <begin position="157"/>
        <end position="247"/>
    </location>
</feature>
<dbReference type="Proteomes" id="UP000515847">
    <property type="component" value="Chromosome"/>
</dbReference>
<evidence type="ECO:0000313" key="6">
    <source>
        <dbReference type="Proteomes" id="UP000515847"/>
    </source>
</evidence>
<keyword evidence="6" id="KW-1185">Reference proteome</keyword>
<dbReference type="AlphaFoldDB" id="A0A7G6E482"/>
<gene>
    <name evidence="5" type="ORF">BR63_11535</name>
</gene>
<evidence type="ECO:0000313" key="5">
    <source>
        <dbReference type="EMBL" id="QNB46886.1"/>
    </source>
</evidence>
<keyword evidence="1" id="KW-0732">Signal</keyword>
<evidence type="ECO:0000259" key="3">
    <source>
        <dbReference type="Pfam" id="PF01551"/>
    </source>
</evidence>
<dbReference type="GO" id="GO:0004222">
    <property type="term" value="F:metalloendopeptidase activity"/>
    <property type="evidence" value="ECO:0007669"/>
    <property type="project" value="TreeGrafter"/>
</dbReference>
<dbReference type="OrthoDB" id="9814460at2"/>
<dbReference type="EMBL" id="CP045798">
    <property type="protein sequence ID" value="QNB46886.1"/>
    <property type="molecule type" value="Genomic_DNA"/>
</dbReference>
<dbReference type="Pfam" id="PF01551">
    <property type="entry name" value="Peptidase_M23"/>
    <property type="match status" value="1"/>
</dbReference>
<dbReference type="PANTHER" id="PTHR21666:SF289">
    <property type="entry name" value="L-ALA--D-GLU ENDOPEPTIDASE"/>
    <property type="match status" value="1"/>
</dbReference>
<evidence type="ECO:0000256" key="2">
    <source>
        <dbReference type="SAM" id="Coils"/>
    </source>
</evidence>
<protein>
    <submittedName>
        <fullName evidence="5">Peptidoglycan DD-metalloendopeptidase family protein</fullName>
    </submittedName>
</protein>
<feature type="domain" description="M23ase beta-sheet core" evidence="3">
    <location>
        <begin position="284"/>
        <end position="379"/>
    </location>
</feature>
<evidence type="ECO:0000259" key="4">
    <source>
        <dbReference type="Pfam" id="PF24568"/>
    </source>
</evidence>
<feature type="domain" description="Peptidoglycan hydrolase PcsB coiled-coil" evidence="4">
    <location>
        <begin position="104"/>
        <end position="177"/>
    </location>
</feature>
<dbReference type="Pfam" id="PF24568">
    <property type="entry name" value="CC_PcsB"/>
    <property type="match status" value="1"/>
</dbReference>